<keyword evidence="7 8" id="KW-0472">Membrane</keyword>
<accession>A0A0R1V5K8</accession>
<feature type="transmembrane region" description="Helical" evidence="8">
    <location>
        <begin position="116"/>
        <end position="133"/>
    </location>
</feature>
<evidence type="ECO:0000256" key="5">
    <source>
        <dbReference type="ARBA" id="ARBA00022692"/>
    </source>
</evidence>
<evidence type="ECO:0000256" key="1">
    <source>
        <dbReference type="ARBA" id="ARBA00004141"/>
    </source>
</evidence>
<feature type="transmembrane region" description="Helical" evidence="8">
    <location>
        <begin position="176"/>
        <end position="199"/>
    </location>
</feature>
<dbReference type="GO" id="GO:0004659">
    <property type="term" value="F:prenyltransferase activity"/>
    <property type="evidence" value="ECO:0007669"/>
    <property type="project" value="InterPro"/>
</dbReference>
<keyword evidence="5 8" id="KW-0812">Transmembrane</keyword>
<dbReference type="PANTHER" id="PTHR13929:SF0">
    <property type="entry name" value="UBIA PRENYLTRANSFERASE DOMAIN-CONTAINING PROTEIN 1"/>
    <property type="match status" value="1"/>
</dbReference>
<keyword evidence="6 8" id="KW-1133">Transmembrane helix</keyword>
<keyword evidence="4 9" id="KW-0808">Transferase</keyword>
<dbReference type="AlphaFoldDB" id="A0A0R1V5K8"/>
<evidence type="ECO:0000313" key="10">
    <source>
        <dbReference type="Proteomes" id="UP000051739"/>
    </source>
</evidence>
<evidence type="ECO:0000256" key="2">
    <source>
        <dbReference type="ARBA" id="ARBA00004863"/>
    </source>
</evidence>
<dbReference type="CDD" id="cd13962">
    <property type="entry name" value="PT_UbiA_UBIAD1"/>
    <property type="match status" value="1"/>
</dbReference>
<dbReference type="RefSeq" id="WP_056937874.1">
    <property type="nucleotide sequence ID" value="NZ_AZFN01000025.1"/>
</dbReference>
<dbReference type="GO" id="GO:0042371">
    <property type="term" value="P:vitamin K biosynthetic process"/>
    <property type="evidence" value="ECO:0007669"/>
    <property type="project" value="TreeGrafter"/>
</dbReference>
<organism evidence="9 10">
    <name type="scientific">Limosilactobacillus gastricus DSM 16045</name>
    <dbReference type="NCBI Taxonomy" id="1423749"/>
    <lineage>
        <taxon>Bacteria</taxon>
        <taxon>Bacillati</taxon>
        <taxon>Bacillota</taxon>
        <taxon>Bacilli</taxon>
        <taxon>Lactobacillales</taxon>
        <taxon>Lactobacillaceae</taxon>
        <taxon>Limosilactobacillus</taxon>
    </lineage>
</organism>
<feature type="transmembrane region" description="Helical" evidence="8">
    <location>
        <begin position="90"/>
        <end position="110"/>
    </location>
</feature>
<gene>
    <name evidence="9" type="ORF">FC60_GL000985</name>
</gene>
<dbReference type="GO" id="GO:0016020">
    <property type="term" value="C:membrane"/>
    <property type="evidence" value="ECO:0007669"/>
    <property type="project" value="UniProtKB-SubCell"/>
</dbReference>
<dbReference type="NCBIfam" id="NF004752">
    <property type="entry name" value="PRK06080.1-4"/>
    <property type="match status" value="1"/>
</dbReference>
<comment type="subcellular location">
    <subcellularLocation>
        <location evidence="1">Membrane</location>
        <topology evidence="1">Multi-pass membrane protein</topology>
    </subcellularLocation>
</comment>
<name>A0A0R1V5K8_9LACO</name>
<dbReference type="PANTHER" id="PTHR13929">
    <property type="entry name" value="1,4-DIHYDROXY-2-NAPHTHOATE OCTAPRENYLTRANSFERASE"/>
    <property type="match status" value="1"/>
</dbReference>
<dbReference type="GO" id="GO:0009234">
    <property type="term" value="P:menaquinone biosynthetic process"/>
    <property type="evidence" value="ECO:0007669"/>
    <property type="project" value="UniProtKB-UniPathway"/>
</dbReference>
<comment type="caution">
    <text evidence="9">The sequence shown here is derived from an EMBL/GenBank/DDBJ whole genome shotgun (WGS) entry which is preliminary data.</text>
</comment>
<evidence type="ECO:0000256" key="6">
    <source>
        <dbReference type="ARBA" id="ARBA00022989"/>
    </source>
</evidence>
<dbReference type="Proteomes" id="UP000051739">
    <property type="component" value="Unassembled WGS sequence"/>
</dbReference>
<evidence type="ECO:0000256" key="7">
    <source>
        <dbReference type="ARBA" id="ARBA00023136"/>
    </source>
</evidence>
<keyword evidence="3" id="KW-0474">Menaquinone biosynthesis</keyword>
<sequence>MTLKVFLELVEIKAKTASILPCLLGFCFAWYHYQRFEWLPALVFFVAMVLFNMAVDMLDNYHDFVHAVDTEDYQQNTNIIGRESLSAQQILKALIVLVVIAGILGLWLVYLVGLPVLWMGIFCFAIGFLYSSGPFPMSGLPVGEFFSGFTMGVMITLISVYVNTFSVFTWSWSNLLSIWAVALANELWISNLLLTNNICDAKEDEDNHRHTIIHFIGIRAGLWAFAIKNALALMAIAITVLIGLQPWTVLATWLLIPFIIQQTRLLFQKQVKKETFSTAVKILFFGSLTQVITFALGILLEIS</sequence>
<dbReference type="InterPro" id="IPR000537">
    <property type="entry name" value="UbiA_prenyltransferase"/>
</dbReference>
<comment type="pathway">
    <text evidence="2">Quinol/quinone metabolism; menaquinone biosynthesis.</text>
</comment>
<dbReference type="PATRIC" id="fig|1423749.3.peg.999"/>
<evidence type="ECO:0000256" key="3">
    <source>
        <dbReference type="ARBA" id="ARBA00022428"/>
    </source>
</evidence>
<evidence type="ECO:0000256" key="8">
    <source>
        <dbReference type="SAM" id="Phobius"/>
    </source>
</evidence>
<proteinExistence type="predicted"/>
<keyword evidence="10" id="KW-1185">Reference proteome</keyword>
<dbReference type="Gene3D" id="1.10.357.140">
    <property type="entry name" value="UbiA prenyltransferase"/>
    <property type="match status" value="1"/>
</dbReference>
<evidence type="ECO:0000313" key="9">
    <source>
        <dbReference type="EMBL" id="KRM00815.1"/>
    </source>
</evidence>
<feature type="transmembrane region" description="Helical" evidence="8">
    <location>
        <begin position="145"/>
        <end position="170"/>
    </location>
</feature>
<reference evidence="9 10" key="1">
    <citation type="journal article" date="2015" name="Genome Announc.">
        <title>Expanding the biotechnology potential of lactobacilli through comparative genomics of 213 strains and associated genera.</title>
        <authorList>
            <person name="Sun Z."/>
            <person name="Harris H.M."/>
            <person name="McCann A."/>
            <person name="Guo C."/>
            <person name="Argimon S."/>
            <person name="Zhang W."/>
            <person name="Yang X."/>
            <person name="Jeffery I.B."/>
            <person name="Cooney J.C."/>
            <person name="Kagawa T.F."/>
            <person name="Liu W."/>
            <person name="Song Y."/>
            <person name="Salvetti E."/>
            <person name="Wrobel A."/>
            <person name="Rasinkangas P."/>
            <person name="Parkhill J."/>
            <person name="Rea M.C."/>
            <person name="O'Sullivan O."/>
            <person name="Ritari J."/>
            <person name="Douillard F.P."/>
            <person name="Paul Ross R."/>
            <person name="Yang R."/>
            <person name="Briner A.E."/>
            <person name="Felis G.E."/>
            <person name="de Vos W.M."/>
            <person name="Barrangou R."/>
            <person name="Klaenhammer T.R."/>
            <person name="Caufield P.W."/>
            <person name="Cui Y."/>
            <person name="Zhang H."/>
            <person name="O'Toole P.W."/>
        </authorList>
    </citation>
    <scope>NUCLEOTIDE SEQUENCE [LARGE SCALE GENOMIC DNA]</scope>
    <source>
        <strain evidence="9 10">DSM 16045</strain>
    </source>
</reference>
<dbReference type="PIRSF" id="PIRSF005355">
    <property type="entry name" value="UBIAD1"/>
    <property type="match status" value="1"/>
</dbReference>
<dbReference type="InterPro" id="IPR044878">
    <property type="entry name" value="UbiA_sf"/>
</dbReference>
<feature type="transmembrane region" description="Helical" evidence="8">
    <location>
        <begin position="220"/>
        <end position="244"/>
    </location>
</feature>
<dbReference type="EMBL" id="AZFN01000025">
    <property type="protein sequence ID" value="KRM00815.1"/>
    <property type="molecule type" value="Genomic_DNA"/>
</dbReference>
<dbReference type="InterPro" id="IPR026046">
    <property type="entry name" value="UBIAD1"/>
</dbReference>
<evidence type="ECO:0000256" key="4">
    <source>
        <dbReference type="ARBA" id="ARBA00022679"/>
    </source>
</evidence>
<dbReference type="Pfam" id="PF01040">
    <property type="entry name" value="UbiA"/>
    <property type="match status" value="1"/>
</dbReference>
<feature type="transmembrane region" description="Helical" evidence="8">
    <location>
        <begin position="279"/>
        <end position="300"/>
    </location>
</feature>
<dbReference type="UniPathway" id="UPA00079"/>
<protein>
    <submittedName>
        <fullName evidence="9">1,4-dihydroxy-2-naphthoate octaprenyltransferase</fullName>
    </submittedName>
</protein>
<feature type="transmembrane region" description="Helical" evidence="8">
    <location>
        <begin position="38"/>
        <end position="55"/>
    </location>
</feature>